<comment type="subcellular location">
    <subcellularLocation>
        <location evidence="9">Nucleus</location>
    </subcellularLocation>
    <subcellularLocation>
        <location evidence="9">Chromosome</location>
    </subcellularLocation>
</comment>
<dbReference type="InterPro" id="IPR011993">
    <property type="entry name" value="PH-like_dom_sf"/>
</dbReference>
<keyword evidence="3 9" id="KW-0235">DNA replication</keyword>
<keyword evidence="8 9" id="KW-0539">Nucleus</keyword>
<evidence type="ECO:0000313" key="13">
    <source>
        <dbReference type="EMBL" id="CAI0374866.1"/>
    </source>
</evidence>
<dbReference type="InterPro" id="IPR000969">
    <property type="entry name" value="SSRP1/POB3"/>
</dbReference>
<evidence type="ECO:0000256" key="6">
    <source>
        <dbReference type="ARBA" id="ARBA00023163"/>
    </source>
</evidence>
<dbReference type="Gene3D" id="2.30.29.30">
    <property type="entry name" value="Pleckstrin-homology domain (PH domain)/Phosphotyrosine-binding domain (PTB)"/>
    <property type="match status" value="1"/>
</dbReference>
<dbReference type="GO" id="GO:0042393">
    <property type="term" value="F:histone binding"/>
    <property type="evidence" value="ECO:0007669"/>
    <property type="project" value="TreeGrafter"/>
</dbReference>
<keyword evidence="4 9" id="KW-0227">DNA damage</keyword>
<dbReference type="Gene3D" id="2.30.29.150">
    <property type="match status" value="1"/>
</dbReference>
<dbReference type="InterPro" id="IPR013719">
    <property type="entry name" value="RTT106/SPT16-like_middle_dom"/>
</dbReference>
<dbReference type="AlphaFoldDB" id="A0AAV0GPH3"/>
<feature type="non-terminal residue" evidence="13">
    <location>
        <position position="1"/>
    </location>
</feature>
<keyword evidence="5 9" id="KW-0805">Transcription regulation</keyword>
<evidence type="ECO:0000256" key="4">
    <source>
        <dbReference type="ARBA" id="ARBA00022763"/>
    </source>
</evidence>
<dbReference type="GO" id="GO:0006281">
    <property type="term" value="P:DNA repair"/>
    <property type="evidence" value="ECO:0007669"/>
    <property type="project" value="UniProtKB-KW"/>
</dbReference>
<dbReference type="GO" id="GO:0006260">
    <property type="term" value="P:DNA replication"/>
    <property type="evidence" value="ECO:0007669"/>
    <property type="project" value="UniProtKB-KW"/>
</dbReference>
<reference evidence="13" key="1">
    <citation type="submission" date="2022-08" db="EMBL/GenBank/DDBJ databases">
        <authorList>
            <person name="Gutierrez-Valencia J."/>
        </authorList>
    </citation>
    <scope>NUCLEOTIDE SEQUENCE</scope>
</reference>
<evidence type="ECO:0000256" key="8">
    <source>
        <dbReference type="ARBA" id="ARBA00023242"/>
    </source>
</evidence>
<keyword evidence="14" id="KW-1185">Reference proteome</keyword>
<feature type="domain" description="FACT complex subunit SSRP1-like first PH" evidence="12">
    <location>
        <begin position="2"/>
        <end position="86"/>
    </location>
</feature>
<dbReference type="Pfam" id="PF21103">
    <property type="entry name" value="PH1_SSRP1-like"/>
    <property type="match status" value="1"/>
</dbReference>
<dbReference type="Pfam" id="PF08512">
    <property type="entry name" value="Rttp106-like_middle"/>
    <property type="match status" value="1"/>
</dbReference>
<evidence type="ECO:0000256" key="9">
    <source>
        <dbReference type="RuleBase" id="RU364013"/>
    </source>
</evidence>
<keyword evidence="6 9" id="KW-0804">Transcription</keyword>
<dbReference type="PRINTS" id="PR00887">
    <property type="entry name" value="SSRCOGNITION"/>
</dbReference>
<evidence type="ECO:0000256" key="3">
    <source>
        <dbReference type="ARBA" id="ARBA00022705"/>
    </source>
</evidence>
<evidence type="ECO:0000259" key="11">
    <source>
        <dbReference type="Pfam" id="PF08512"/>
    </source>
</evidence>
<evidence type="ECO:0000256" key="7">
    <source>
        <dbReference type="ARBA" id="ARBA00023204"/>
    </source>
</evidence>
<dbReference type="GO" id="GO:0003677">
    <property type="term" value="F:DNA binding"/>
    <property type="evidence" value="ECO:0007669"/>
    <property type="project" value="InterPro"/>
</dbReference>
<feature type="domain" description="Histone chaperone RTT106/FACT complex subunit SPT16-like middle" evidence="11">
    <location>
        <begin position="101"/>
        <end position="186"/>
    </location>
</feature>
<evidence type="ECO:0000256" key="5">
    <source>
        <dbReference type="ARBA" id="ARBA00023015"/>
    </source>
</evidence>
<evidence type="ECO:0000259" key="12">
    <source>
        <dbReference type="Pfam" id="PF21103"/>
    </source>
</evidence>
<evidence type="ECO:0000313" key="14">
    <source>
        <dbReference type="Proteomes" id="UP001154282"/>
    </source>
</evidence>
<name>A0AAV0GPH3_9ROSI</name>
<comment type="similarity">
    <text evidence="1 9">Belongs to the SSRP1 family.</text>
</comment>
<sequence length="242" mass="27859">ETFKGVPLLLPREGPYDIDLNLTFFRLKGKSHCLKIPHSSIVELFLLPKGAPESDVFVIMEIEKSDSLPPYIVLEEASNGRVTNALQDMFDDKIKGPDKILKAYYGASEGWLYTLERLIFFLPRPFMMIEYDKIERIKFVKHSNTKEHYKFFIKVNNEPENSFMIWKKDAQPLLEYMSGKGVKCSNVEKQVAEWEKELKAKQDEVKALVKTEAATEIQAEITAEILQLEEKIQSAREGPKAI</sequence>
<dbReference type="GO" id="GO:0031491">
    <property type="term" value="F:nucleosome binding"/>
    <property type="evidence" value="ECO:0007669"/>
    <property type="project" value="TreeGrafter"/>
</dbReference>
<gene>
    <name evidence="13" type="ORF">LITE_LOCUS377</name>
</gene>
<dbReference type="InterPro" id="IPR050454">
    <property type="entry name" value="RTT106/SSRP1_HistChap/FACT"/>
</dbReference>
<organism evidence="13 14">
    <name type="scientific">Linum tenue</name>
    <dbReference type="NCBI Taxonomy" id="586396"/>
    <lineage>
        <taxon>Eukaryota</taxon>
        <taxon>Viridiplantae</taxon>
        <taxon>Streptophyta</taxon>
        <taxon>Embryophyta</taxon>
        <taxon>Tracheophyta</taxon>
        <taxon>Spermatophyta</taxon>
        <taxon>Magnoliopsida</taxon>
        <taxon>eudicotyledons</taxon>
        <taxon>Gunneridae</taxon>
        <taxon>Pentapetalae</taxon>
        <taxon>rosids</taxon>
        <taxon>fabids</taxon>
        <taxon>Malpighiales</taxon>
        <taxon>Linaceae</taxon>
        <taxon>Linum</taxon>
    </lineage>
</organism>
<feature type="coiled-coil region" evidence="10">
    <location>
        <begin position="184"/>
        <end position="238"/>
    </location>
</feature>
<comment type="caution">
    <text evidence="13">The sequence shown here is derived from an EMBL/GenBank/DDBJ whole genome shotgun (WGS) entry which is preliminary data.</text>
</comment>
<dbReference type="Proteomes" id="UP001154282">
    <property type="component" value="Unassembled WGS sequence"/>
</dbReference>
<keyword evidence="2 9" id="KW-0158">Chromosome</keyword>
<dbReference type="SUPFAM" id="SSF50729">
    <property type="entry name" value="PH domain-like"/>
    <property type="match status" value="1"/>
</dbReference>
<protein>
    <recommendedName>
        <fullName evidence="9">FACT complex subunit SSRP1</fullName>
    </recommendedName>
</protein>
<proteinExistence type="inferred from homology"/>
<accession>A0AAV0GPH3</accession>
<evidence type="ECO:0000256" key="2">
    <source>
        <dbReference type="ARBA" id="ARBA00022454"/>
    </source>
</evidence>
<dbReference type="PANTHER" id="PTHR45849">
    <property type="entry name" value="FACT COMPLEX SUBUNIT SSRP1"/>
    <property type="match status" value="1"/>
</dbReference>
<keyword evidence="7 9" id="KW-0234">DNA repair</keyword>
<dbReference type="GO" id="GO:0035101">
    <property type="term" value="C:FACT complex"/>
    <property type="evidence" value="ECO:0007669"/>
    <property type="project" value="TreeGrafter"/>
</dbReference>
<comment type="function">
    <text evidence="9">Component of the FACT complex, a general chromatin factor that acts to reorganize nucleosomes. The FACT complex is involved in multiple processes that require DNA as a template such as mRNA elongation, DNA replication and DNA repair. During transcription elongation the FACT complex acts as a histone chaperone that both destabilizes and restores nucleosomal structure. It facilitates the passage of RNA polymerase II and transcription by promoting the dissociation of one histone H2A-H2B dimer from the nucleosome, then subsequently promotes the reestablishment of the nucleosome following the passage of RNA polymerase II.</text>
</comment>
<evidence type="ECO:0000256" key="10">
    <source>
        <dbReference type="SAM" id="Coils"/>
    </source>
</evidence>
<dbReference type="PANTHER" id="PTHR45849:SF1">
    <property type="entry name" value="FACT COMPLEX SUBUNIT SSRP1"/>
    <property type="match status" value="1"/>
</dbReference>
<dbReference type="EMBL" id="CAMGYJ010000002">
    <property type="protein sequence ID" value="CAI0374866.1"/>
    <property type="molecule type" value="Genomic_DNA"/>
</dbReference>
<keyword evidence="10" id="KW-0175">Coiled coil</keyword>
<evidence type="ECO:0000256" key="1">
    <source>
        <dbReference type="ARBA" id="ARBA00010060"/>
    </source>
</evidence>
<dbReference type="InterPro" id="IPR048993">
    <property type="entry name" value="SSRP1-like_PH1"/>
</dbReference>